<dbReference type="Proteomes" id="UP000265160">
    <property type="component" value="LG16"/>
</dbReference>
<accession>A0A3P9CL07</accession>
<dbReference type="GO" id="GO:0005886">
    <property type="term" value="C:plasma membrane"/>
    <property type="evidence" value="ECO:0007669"/>
    <property type="project" value="UniProtKB-SubCell"/>
</dbReference>
<dbReference type="PRINTS" id="PR00245">
    <property type="entry name" value="OLFACTORYR"/>
</dbReference>
<dbReference type="Ensembl" id="ENSMZET00005023484.1">
    <property type="protein sequence ID" value="ENSMZEP00005022734.1"/>
    <property type="gene ID" value="ENSMZEG00005017022.1"/>
</dbReference>
<reference evidence="15" key="2">
    <citation type="submission" date="2025-08" db="UniProtKB">
        <authorList>
            <consortium name="Ensembl"/>
        </authorList>
    </citation>
    <scope>IDENTIFICATION</scope>
</reference>
<dbReference type="PANTHER" id="PTHR26451">
    <property type="entry name" value="G_PROTEIN_RECEP_F1_2 DOMAIN-CONTAINING PROTEIN"/>
    <property type="match status" value="1"/>
</dbReference>
<evidence type="ECO:0000256" key="13">
    <source>
        <dbReference type="SAM" id="Phobius"/>
    </source>
</evidence>
<evidence type="ECO:0000256" key="4">
    <source>
        <dbReference type="ARBA" id="ARBA00022692"/>
    </source>
</evidence>
<keyword evidence="11" id="KW-0325">Glycoprotein</keyword>
<dbReference type="AlphaFoldDB" id="A0A3P9CL07"/>
<feature type="transmembrane region" description="Helical" evidence="13">
    <location>
        <begin position="231"/>
        <end position="252"/>
    </location>
</feature>
<keyword evidence="9" id="KW-1015">Disulfide bond</keyword>
<dbReference type="InterPro" id="IPR052921">
    <property type="entry name" value="GPCR1_Superfamily_Member"/>
</dbReference>
<evidence type="ECO:0000256" key="10">
    <source>
        <dbReference type="ARBA" id="ARBA00023170"/>
    </source>
</evidence>
<dbReference type="GO" id="GO:0004984">
    <property type="term" value="F:olfactory receptor activity"/>
    <property type="evidence" value="ECO:0007669"/>
    <property type="project" value="InterPro"/>
</dbReference>
<dbReference type="GO" id="GO:0004930">
    <property type="term" value="F:G protein-coupled receptor activity"/>
    <property type="evidence" value="ECO:0007669"/>
    <property type="project" value="UniProtKB-KW"/>
</dbReference>
<evidence type="ECO:0000256" key="2">
    <source>
        <dbReference type="ARBA" id="ARBA00022475"/>
    </source>
</evidence>
<evidence type="ECO:0000256" key="8">
    <source>
        <dbReference type="ARBA" id="ARBA00023136"/>
    </source>
</evidence>
<keyword evidence="12" id="KW-0807">Transducer</keyword>
<dbReference type="InterPro" id="IPR017452">
    <property type="entry name" value="GPCR_Rhodpsn_7TM"/>
</dbReference>
<evidence type="ECO:0000313" key="16">
    <source>
        <dbReference type="Proteomes" id="UP000265160"/>
    </source>
</evidence>
<keyword evidence="2" id="KW-1003">Cell membrane</keyword>
<dbReference type="PANTHER" id="PTHR26451:SF871">
    <property type="entry name" value="ODORANT RECEPTOR-RELATED"/>
    <property type="match status" value="1"/>
</dbReference>
<dbReference type="SUPFAM" id="SSF81321">
    <property type="entry name" value="Family A G protein-coupled receptor-like"/>
    <property type="match status" value="1"/>
</dbReference>
<feature type="domain" description="G-protein coupled receptors family 1 profile" evidence="14">
    <location>
        <begin position="39"/>
        <end position="289"/>
    </location>
</feature>
<feature type="transmembrane region" description="Helical" evidence="13">
    <location>
        <begin position="139"/>
        <end position="160"/>
    </location>
</feature>
<organism evidence="15 16">
    <name type="scientific">Maylandia zebra</name>
    <name type="common">zebra mbuna</name>
    <dbReference type="NCBI Taxonomy" id="106582"/>
    <lineage>
        <taxon>Eukaryota</taxon>
        <taxon>Metazoa</taxon>
        <taxon>Chordata</taxon>
        <taxon>Craniata</taxon>
        <taxon>Vertebrata</taxon>
        <taxon>Euteleostomi</taxon>
        <taxon>Actinopterygii</taxon>
        <taxon>Neopterygii</taxon>
        <taxon>Teleostei</taxon>
        <taxon>Neoteleostei</taxon>
        <taxon>Acanthomorphata</taxon>
        <taxon>Ovalentaria</taxon>
        <taxon>Cichlomorphae</taxon>
        <taxon>Cichliformes</taxon>
        <taxon>Cichlidae</taxon>
        <taxon>African cichlids</taxon>
        <taxon>Pseudocrenilabrinae</taxon>
        <taxon>Haplochromini</taxon>
        <taxon>Maylandia</taxon>
        <taxon>Maylandia zebra complex</taxon>
    </lineage>
</organism>
<protein>
    <recommendedName>
        <fullName evidence="14">G-protein coupled receptors family 1 profile domain-containing protein</fullName>
    </recommendedName>
</protein>
<feature type="transmembrane region" description="Helical" evidence="13">
    <location>
        <begin position="23"/>
        <end position="49"/>
    </location>
</feature>
<name>A0A3P9CL07_9CICH</name>
<dbReference type="GeneTree" id="ENSGT00950000183023"/>
<dbReference type="FunFam" id="1.20.1070.10:FF:000024">
    <property type="entry name" value="Olfactory receptor"/>
    <property type="match status" value="1"/>
</dbReference>
<keyword evidence="7" id="KW-0297">G-protein coupled receptor</keyword>
<reference evidence="15" key="3">
    <citation type="submission" date="2025-09" db="UniProtKB">
        <authorList>
            <consortium name="Ensembl"/>
        </authorList>
    </citation>
    <scope>IDENTIFICATION</scope>
</reference>
<proteinExistence type="predicted"/>
<keyword evidence="4 13" id="KW-0812">Transmembrane</keyword>
<keyword evidence="6 13" id="KW-1133">Transmembrane helix</keyword>
<evidence type="ECO:0000259" key="14">
    <source>
        <dbReference type="PROSITE" id="PS50262"/>
    </source>
</evidence>
<feature type="transmembrane region" description="Helical" evidence="13">
    <location>
        <begin position="196"/>
        <end position="219"/>
    </location>
</feature>
<keyword evidence="16" id="KW-1185">Reference proteome</keyword>
<dbReference type="InterPro" id="IPR000276">
    <property type="entry name" value="GPCR_Rhodpsn"/>
</dbReference>
<sequence>MNNVSVITMFFLSGFNKTISHRFVLFFLSLLCYCIICLVNVSLIVIIILDSNLHEPMYILLCVFCINALYGTAGFFPKILWDLLSDVHLISYYGCLIQTQVIYSSACSELSILALMAYDRYVAICQPLKYHSIMSKQRVIRFACLLWSTTFCIMAVNVFLTFRLKLCSPYISRLFCVNSSIVQLACFPAQTIVNGIFANITIIIYALHGVFIVWSYMYIIQTCVKSIENRAKFMQTCVPHLVSLHTFVLIMLLDSTSARFGSKFLPQVLQNFIAIEFLVIPPVMNPLMYGFKLTKIQKKVFIVILKTKLHMTKTNIFKCGRAIRVSFYFNIIPSYKSDTRPEE</sequence>
<dbReference type="Pfam" id="PF13853">
    <property type="entry name" value="7tm_4"/>
    <property type="match status" value="1"/>
</dbReference>
<dbReference type="Gene3D" id="1.20.1070.10">
    <property type="entry name" value="Rhodopsin 7-helix transmembrane proteins"/>
    <property type="match status" value="1"/>
</dbReference>
<feature type="transmembrane region" description="Helical" evidence="13">
    <location>
        <begin position="101"/>
        <end position="118"/>
    </location>
</feature>
<dbReference type="GO" id="GO:0005549">
    <property type="term" value="F:odorant binding"/>
    <property type="evidence" value="ECO:0007669"/>
    <property type="project" value="TreeGrafter"/>
</dbReference>
<evidence type="ECO:0000256" key="3">
    <source>
        <dbReference type="ARBA" id="ARBA00022606"/>
    </source>
</evidence>
<evidence type="ECO:0000256" key="11">
    <source>
        <dbReference type="ARBA" id="ARBA00023180"/>
    </source>
</evidence>
<keyword evidence="5" id="KW-0552">Olfaction</keyword>
<comment type="subcellular location">
    <subcellularLocation>
        <location evidence="1">Cell membrane</location>
        <topology evidence="1">Multi-pass membrane protein</topology>
    </subcellularLocation>
</comment>
<keyword evidence="3" id="KW-0716">Sensory transduction</keyword>
<evidence type="ECO:0000256" key="5">
    <source>
        <dbReference type="ARBA" id="ARBA00022725"/>
    </source>
</evidence>
<dbReference type="InterPro" id="IPR000725">
    <property type="entry name" value="Olfact_rcpt"/>
</dbReference>
<evidence type="ECO:0000256" key="1">
    <source>
        <dbReference type="ARBA" id="ARBA00004651"/>
    </source>
</evidence>
<dbReference type="PROSITE" id="PS00237">
    <property type="entry name" value="G_PROTEIN_RECEP_F1_1"/>
    <property type="match status" value="1"/>
</dbReference>
<evidence type="ECO:0000256" key="6">
    <source>
        <dbReference type="ARBA" id="ARBA00022989"/>
    </source>
</evidence>
<feature type="transmembrane region" description="Helical" evidence="13">
    <location>
        <begin position="58"/>
        <end position="81"/>
    </location>
</feature>
<dbReference type="PROSITE" id="PS50262">
    <property type="entry name" value="G_PROTEIN_RECEP_F1_2"/>
    <property type="match status" value="1"/>
</dbReference>
<feature type="transmembrane region" description="Helical" evidence="13">
    <location>
        <begin position="272"/>
        <end position="291"/>
    </location>
</feature>
<keyword evidence="10" id="KW-0675">Receptor</keyword>
<evidence type="ECO:0000256" key="9">
    <source>
        <dbReference type="ARBA" id="ARBA00023157"/>
    </source>
</evidence>
<evidence type="ECO:0000256" key="12">
    <source>
        <dbReference type="ARBA" id="ARBA00023224"/>
    </source>
</evidence>
<evidence type="ECO:0000313" key="15">
    <source>
        <dbReference type="Ensembl" id="ENSMZEP00005022734.1"/>
    </source>
</evidence>
<reference evidence="15 16" key="1">
    <citation type="journal article" date="2014" name="Nature">
        <title>The genomic substrate for adaptive radiation in African cichlid fish.</title>
        <authorList>
            <person name="Brawand D."/>
            <person name="Wagner C.E."/>
            <person name="Li Y.I."/>
            <person name="Malinsky M."/>
            <person name="Keller I."/>
            <person name="Fan S."/>
            <person name="Simakov O."/>
            <person name="Ng A.Y."/>
            <person name="Lim Z.W."/>
            <person name="Bezault E."/>
            <person name="Turner-Maier J."/>
            <person name="Johnson J."/>
            <person name="Alcazar R."/>
            <person name="Noh H.J."/>
            <person name="Russell P."/>
            <person name="Aken B."/>
            <person name="Alfoldi J."/>
            <person name="Amemiya C."/>
            <person name="Azzouzi N."/>
            <person name="Baroiller J.F."/>
            <person name="Barloy-Hubler F."/>
            <person name="Berlin A."/>
            <person name="Bloomquist R."/>
            <person name="Carleton K.L."/>
            <person name="Conte M.A."/>
            <person name="D'Cotta H."/>
            <person name="Eshel O."/>
            <person name="Gaffney L."/>
            <person name="Galibert F."/>
            <person name="Gante H.F."/>
            <person name="Gnerre S."/>
            <person name="Greuter L."/>
            <person name="Guyon R."/>
            <person name="Haddad N.S."/>
            <person name="Haerty W."/>
            <person name="Harris R.M."/>
            <person name="Hofmann H.A."/>
            <person name="Hourlier T."/>
            <person name="Hulata G."/>
            <person name="Jaffe D.B."/>
            <person name="Lara M."/>
            <person name="Lee A.P."/>
            <person name="MacCallum I."/>
            <person name="Mwaiko S."/>
            <person name="Nikaido M."/>
            <person name="Nishihara H."/>
            <person name="Ozouf-Costaz C."/>
            <person name="Penman D.J."/>
            <person name="Przybylski D."/>
            <person name="Rakotomanga M."/>
            <person name="Renn S.C.P."/>
            <person name="Ribeiro F.J."/>
            <person name="Ron M."/>
            <person name="Salzburger W."/>
            <person name="Sanchez-Pulido L."/>
            <person name="Santos M.E."/>
            <person name="Searle S."/>
            <person name="Sharpe T."/>
            <person name="Swofford R."/>
            <person name="Tan F.J."/>
            <person name="Williams L."/>
            <person name="Young S."/>
            <person name="Yin S."/>
            <person name="Okada N."/>
            <person name="Kocher T.D."/>
            <person name="Miska E.A."/>
            <person name="Lander E.S."/>
            <person name="Venkatesh B."/>
            <person name="Fernald R.D."/>
            <person name="Meyer A."/>
            <person name="Ponting C.P."/>
            <person name="Streelman J.T."/>
            <person name="Lindblad-Toh K."/>
            <person name="Seehausen O."/>
            <person name="Di Palma F."/>
        </authorList>
    </citation>
    <scope>NUCLEOTIDE SEQUENCE</scope>
</reference>
<evidence type="ECO:0000256" key="7">
    <source>
        <dbReference type="ARBA" id="ARBA00023040"/>
    </source>
</evidence>
<keyword evidence="8 13" id="KW-0472">Membrane</keyword>